<keyword evidence="1" id="KW-0472">Membrane</keyword>
<dbReference type="EMBL" id="GBRH01194930">
    <property type="protein sequence ID" value="JAE02966.1"/>
    <property type="molecule type" value="Transcribed_RNA"/>
</dbReference>
<sequence length="54" mass="6202">MSARIAILIGILELELFVVFLLDMIEHIVCFCDHPLIRCQLFCCACDAHQVMFC</sequence>
<reference evidence="2" key="2">
    <citation type="journal article" date="2015" name="Data Brief">
        <title>Shoot transcriptome of the giant reed, Arundo donax.</title>
        <authorList>
            <person name="Barrero R.A."/>
            <person name="Guerrero F.D."/>
            <person name="Moolhuijzen P."/>
            <person name="Goolsby J.A."/>
            <person name="Tidwell J."/>
            <person name="Bellgard S.E."/>
            <person name="Bellgard M.I."/>
        </authorList>
    </citation>
    <scope>NUCLEOTIDE SEQUENCE</scope>
    <source>
        <tissue evidence="2">Shoot tissue taken approximately 20 cm above the soil surface</tissue>
    </source>
</reference>
<protein>
    <submittedName>
        <fullName evidence="2">Uncharacterized protein</fullName>
    </submittedName>
</protein>
<evidence type="ECO:0000313" key="2">
    <source>
        <dbReference type="EMBL" id="JAE02966.1"/>
    </source>
</evidence>
<accession>A0A0A9EYJ2</accession>
<proteinExistence type="predicted"/>
<feature type="transmembrane region" description="Helical" evidence="1">
    <location>
        <begin position="5"/>
        <end position="25"/>
    </location>
</feature>
<name>A0A0A9EYJ2_ARUDO</name>
<reference evidence="2" key="1">
    <citation type="submission" date="2014-09" db="EMBL/GenBank/DDBJ databases">
        <authorList>
            <person name="Magalhaes I.L.F."/>
            <person name="Oliveira U."/>
            <person name="Santos F.R."/>
            <person name="Vidigal T.H.D.A."/>
            <person name="Brescovit A.D."/>
            <person name="Santos A.J."/>
        </authorList>
    </citation>
    <scope>NUCLEOTIDE SEQUENCE</scope>
    <source>
        <tissue evidence="2">Shoot tissue taken approximately 20 cm above the soil surface</tissue>
    </source>
</reference>
<evidence type="ECO:0000256" key="1">
    <source>
        <dbReference type="SAM" id="Phobius"/>
    </source>
</evidence>
<dbReference type="AlphaFoldDB" id="A0A0A9EYJ2"/>
<keyword evidence="1" id="KW-1133">Transmembrane helix</keyword>
<keyword evidence="1" id="KW-0812">Transmembrane</keyword>
<organism evidence="2">
    <name type="scientific">Arundo donax</name>
    <name type="common">Giant reed</name>
    <name type="synonym">Donax arundinaceus</name>
    <dbReference type="NCBI Taxonomy" id="35708"/>
    <lineage>
        <taxon>Eukaryota</taxon>
        <taxon>Viridiplantae</taxon>
        <taxon>Streptophyta</taxon>
        <taxon>Embryophyta</taxon>
        <taxon>Tracheophyta</taxon>
        <taxon>Spermatophyta</taxon>
        <taxon>Magnoliopsida</taxon>
        <taxon>Liliopsida</taxon>
        <taxon>Poales</taxon>
        <taxon>Poaceae</taxon>
        <taxon>PACMAD clade</taxon>
        <taxon>Arundinoideae</taxon>
        <taxon>Arundineae</taxon>
        <taxon>Arundo</taxon>
    </lineage>
</organism>